<dbReference type="InterPro" id="IPR013087">
    <property type="entry name" value="Znf_C2H2_type"/>
</dbReference>
<dbReference type="AlphaFoldDB" id="A0AAV1KY01"/>
<dbReference type="GO" id="GO:0040029">
    <property type="term" value="P:epigenetic regulation of gene expression"/>
    <property type="evidence" value="ECO:0007669"/>
    <property type="project" value="UniProtKB-ARBA"/>
</dbReference>
<evidence type="ECO:0000313" key="12">
    <source>
        <dbReference type="EMBL" id="CAK1587534.1"/>
    </source>
</evidence>
<dbReference type="GO" id="GO:0005654">
    <property type="term" value="C:nucleoplasm"/>
    <property type="evidence" value="ECO:0007669"/>
    <property type="project" value="TreeGrafter"/>
</dbReference>
<feature type="domain" description="C2H2-type" evidence="11">
    <location>
        <begin position="468"/>
        <end position="495"/>
    </location>
</feature>
<keyword evidence="2" id="KW-0479">Metal-binding</keyword>
<dbReference type="GO" id="GO:0003682">
    <property type="term" value="F:chromatin binding"/>
    <property type="evidence" value="ECO:0007669"/>
    <property type="project" value="UniProtKB-ARBA"/>
</dbReference>
<dbReference type="GO" id="GO:0001227">
    <property type="term" value="F:DNA-binding transcription repressor activity, RNA polymerase II-specific"/>
    <property type="evidence" value="ECO:0007669"/>
    <property type="project" value="TreeGrafter"/>
</dbReference>
<evidence type="ECO:0000256" key="9">
    <source>
        <dbReference type="PROSITE-ProRule" id="PRU00042"/>
    </source>
</evidence>
<dbReference type="Pfam" id="PF00096">
    <property type="entry name" value="zf-C2H2"/>
    <property type="match status" value="5"/>
</dbReference>
<feature type="domain" description="C2H2-type" evidence="11">
    <location>
        <begin position="328"/>
        <end position="356"/>
    </location>
</feature>
<sequence length="565" mass="66167">MDIQAPEKRIVPLFQVEYDRSLCRPLGTVANFSKMIAMARSSRVIDIPSTAPHNLLPSRSPTPVSMGNRTPSPDYSGHNIYDNIEIPQSRQISQKQADNRQNALTIFEFSTVYPFIYGNNKFKCFICSQPFLETPLLRRHMQETHTFAPLKRLVNNRRENVIKVDVTEMNCKLCSVKPKDLHELKVHLKDDHQKLIDPELKDNIIPFILDGEDGGYKCVMCDGSFIKVRTLVIHMSVHFNNYSCEICGSGFMTLRLLKKHLEVHESGNFPCDRCNKVFSTTYKLSLHIRGVHLKQYPRRCPMCPERFNSNYRRTKHLQDVHNQSTRVHKCETCGRGFNLKYHLVCHTRSVHLQERNHQCKVCLQRFCNKETLKRHMVIHTGEKNYKCEMCGQAFLRRKNLKDHLRLHEERNHECGICHSRFFSKYCLSRHMVIHTGDKKFKCEVCGKAYARKKNLREHTRSHNVEQKIQCKVCGKCFGTKSLLKMHTRGHTGERNFFCGICQKAYMHERTLRQHMRVHGPVWKFTCSECGSGFHIRNDYNKHMKQWHPHWQFKSIVKNGGTTLIN</sequence>
<evidence type="ECO:0000256" key="8">
    <source>
        <dbReference type="ARBA" id="ARBA00023242"/>
    </source>
</evidence>
<feature type="domain" description="C2H2-type" evidence="11">
    <location>
        <begin position="216"/>
        <end position="243"/>
    </location>
</feature>
<dbReference type="FunFam" id="3.30.160.60:FF:000446">
    <property type="entry name" value="Zinc finger protein"/>
    <property type="match status" value="1"/>
</dbReference>
<dbReference type="Gene3D" id="3.30.160.60">
    <property type="entry name" value="Classic Zinc Finger"/>
    <property type="match status" value="10"/>
</dbReference>
<feature type="region of interest" description="Disordered" evidence="10">
    <location>
        <begin position="50"/>
        <end position="69"/>
    </location>
</feature>
<reference evidence="12 13" key="1">
    <citation type="submission" date="2023-11" db="EMBL/GenBank/DDBJ databases">
        <authorList>
            <person name="Hedman E."/>
            <person name="Englund M."/>
            <person name="Stromberg M."/>
            <person name="Nyberg Akerstrom W."/>
            <person name="Nylinder S."/>
            <person name="Jareborg N."/>
            <person name="Kallberg Y."/>
            <person name="Kronander E."/>
        </authorList>
    </citation>
    <scope>NUCLEOTIDE SEQUENCE [LARGE SCALE GENOMIC DNA]</scope>
</reference>
<keyword evidence="3" id="KW-0677">Repeat</keyword>
<feature type="domain" description="C2H2-type" evidence="11">
    <location>
        <begin position="440"/>
        <end position="467"/>
    </location>
</feature>
<feature type="domain" description="C2H2-type" evidence="11">
    <location>
        <begin position="412"/>
        <end position="439"/>
    </location>
</feature>
<gene>
    <name evidence="12" type="ORF">PARMNEM_LOCUS8334</name>
</gene>
<keyword evidence="13" id="KW-1185">Reference proteome</keyword>
<feature type="domain" description="C2H2-type" evidence="11">
    <location>
        <begin position="242"/>
        <end position="269"/>
    </location>
</feature>
<dbReference type="FunFam" id="3.30.160.60:FF:000358">
    <property type="entry name" value="zinc finger protein 24"/>
    <property type="match status" value="1"/>
</dbReference>
<feature type="domain" description="C2H2-type" evidence="11">
    <location>
        <begin position="122"/>
        <end position="146"/>
    </location>
</feature>
<keyword evidence="5" id="KW-0862">Zinc</keyword>
<feature type="domain" description="C2H2-type" evidence="11">
    <location>
        <begin position="269"/>
        <end position="297"/>
    </location>
</feature>
<feature type="domain" description="C2H2-type" evidence="11">
    <location>
        <begin position="385"/>
        <end position="412"/>
    </location>
</feature>
<evidence type="ECO:0000256" key="2">
    <source>
        <dbReference type="ARBA" id="ARBA00022723"/>
    </source>
</evidence>
<dbReference type="GO" id="GO:0000785">
    <property type="term" value="C:chromatin"/>
    <property type="evidence" value="ECO:0007669"/>
    <property type="project" value="UniProtKB-ARBA"/>
</dbReference>
<feature type="domain" description="C2H2-type" evidence="11">
    <location>
        <begin position="496"/>
        <end position="518"/>
    </location>
</feature>
<dbReference type="PROSITE" id="PS00028">
    <property type="entry name" value="ZINC_FINGER_C2H2_1"/>
    <property type="match status" value="12"/>
</dbReference>
<evidence type="ECO:0000256" key="3">
    <source>
        <dbReference type="ARBA" id="ARBA00022737"/>
    </source>
</evidence>
<dbReference type="Proteomes" id="UP001314205">
    <property type="component" value="Unassembled WGS sequence"/>
</dbReference>
<evidence type="ECO:0000256" key="7">
    <source>
        <dbReference type="ARBA" id="ARBA00023163"/>
    </source>
</evidence>
<keyword evidence="7" id="KW-0804">Transcription</keyword>
<evidence type="ECO:0000256" key="10">
    <source>
        <dbReference type="SAM" id="MobiDB-lite"/>
    </source>
</evidence>
<evidence type="ECO:0000259" key="11">
    <source>
        <dbReference type="PROSITE" id="PS50157"/>
    </source>
</evidence>
<dbReference type="PANTHER" id="PTHR24399:SF23">
    <property type="entry name" value="C2H2-TYPE DOMAIN-CONTAINING PROTEIN"/>
    <property type="match status" value="1"/>
</dbReference>
<keyword evidence="4 9" id="KW-0863">Zinc-finger</keyword>
<dbReference type="InterPro" id="IPR036236">
    <property type="entry name" value="Znf_C2H2_sf"/>
</dbReference>
<dbReference type="FunFam" id="3.30.160.60:FF:000690">
    <property type="entry name" value="Zinc finger protein 354C"/>
    <property type="match status" value="1"/>
</dbReference>
<comment type="caution">
    <text evidence="12">The sequence shown here is derived from an EMBL/GenBank/DDBJ whole genome shotgun (WGS) entry which is preliminary data.</text>
</comment>
<feature type="compositionally biased region" description="Polar residues" evidence="10">
    <location>
        <begin position="57"/>
        <end position="69"/>
    </location>
</feature>
<organism evidence="12 13">
    <name type="scientific">Parnassius mnemosyne</name>
    <name type="common">clouded apollo</name>
    <dbReference type="NCBI Taxonomy" id="213953"/>
    <lineage>
        <taxon>Eukaryota</taxon>
        <taxon>Metazoa</taxon>
        <taxon>Ecdysozoa</taxon>
        <taxon>Arthropoda</taxon>
        <taxon>Hexapoda</taxon>
        <taxon>Insecta</taxon>
        <taxon>Pterygota</taxon>
        <taxon>Neoptera</taxon>
        <taxon>Endopterygota</taxon>
        <taxon>Lepidoptera</taxon>
        <taxon>Glossata</taxon>
        <taxon>Ditrysia</taxon>
        <taxon>Papilionoidea</taxon>
        <taxon>Papilionidae</taxon>
        <taxon>Parnassiinae</taxon>
        <taxon>Parnassini</taxon>
        <taxon>Parnassius</taxon>
        <taxon>Driopa</taxon>
    </lineage>
</organism>
<dbReference type="PROSITE" id="PS50157">
    <property type="entry name" value="ZINC_FINGER_C2H2_2"/>
    <property type="match status" value="12"/>
</dbReference>
<evidence type="ECO:0000313" key="13">
    <source>
        <dbReference type="Proteomes" id="UP001314205"/>
    </source>
</evidence>
<feature type="domain" description="C2H2-type" evidence="11">
    <location>
        <begin position="357"/>
        <end position="384"/>
    </location>
</feature>
<evidence type="ECO:0000256" key="1">
    <source>
        <dbReference type="ARBA" id="ARBA00004123"/>
    </source>
</evidence>
<dbReference type="PANTHER" id="PTHR24399">
    <property type="entry name" value="ZINC FINGER AND BTB DOMAIN-CONTAINING"/>
    <property type="match status" value="1"/>
</dbReference>
<feature type="domain" description="C2H2-type" evidence="11">
    <location>
        <begin position="524"/>
        <end position="547"/>
    </location>
</feature>
<dbReference type="SMART" id="SM00355">
    <property type="entry name" value="ZnF_C2H2"/>
    <property type="match status" value="14"/>
</dbReference>
<keyword evidence="6" id="KW-0805">Transcription regulation</keyword>
<protein>
    <recommendedName>
        <fullName evidence="11">C2H2-type domain-containing protein</fullName>
    </recommendedName>
</protein>
<evidence type="ECO:0000256" key="6">
    <source>
        <dbReference type="ARBA" id="ARBA00023015"/>
    </source>
</evidence>
<dbReference type="GO" id="GO:0008270">
    <property type="term" value="F:zinc ion binding"/>
    <property type="evidence" value="ECO:0007669"/>
    <property type="project" value="UniProtKB-KW"/>
</dbReference>
<evidence type="ECO:0000256" key="5">
    <source>
        <dbReference type="ARBA" id="ARBA00022833"/>
    </source>
</evidence>
<keyword evidence="8" id="KW-0539">Nucleus</keyword>
<proteinExistence type="predicted"/>
<accession>A0AAV1KY01</accession>
<dbReference type="EMBL" id="CAVLGL010000082">
    <property type="protein sequence ID" value="CAK1587534.1"/>
    <property type="molecule type" value="Genomic_DNA"/>
</dbReference>
<evidence type="ECO:0000256" key="4">
    <source>
        <dbReference type="ARBA" id="ARBA00022771"/>
    </source>
</evidence>
<comment type="subcellular location">
    <subcellularLocation>
        <location evidence="1">Nucleus</location>
    </subcellularLocation>
</comment>
<dbReference type="SUPFAM" id="SSF57667">
    <property type="entry name" value="beta-beta-alpha zinc fingers"/>
    <property type="match status" value="6"/>
</dbReference>
<dbReference type="GO" id="GO:0000978">
    <property type="term" value="F:RNA polymerase II cis-regulatory region sequence-specific DNA binding"/>
    <property type="evidence" value="ECO:0007669"/>
    <property type="project" value="TreeGrafter"/>
</dbReference>
<name>A0AAV1KY01_9NEOP</name>